<feature type="compositionally biased region" description="Basic and acidic residues" evidence="1">
    <location>
        <begin position="559"/>
        <end position="569"/>
    </location>
</feature>
<feature type="region of interest" description="Disordered" evidence="1">
    <location>
        <begin position="543"/>
        <end position="597"/>
    </location>
</feature>
<organism evidence="2 3">
    <name type="scientific">Mycosarcoma maydis</name>
    <name type="common">Corn smut fungus</name>
    <name type="synonym">Ustilago maydis</name>
    <dbReference type="NCBI Taxonomy" id="5270"/>
    <lineage>
        <taxon>Eukaryota</taxon>
        <taxon>Fungi</taxon>
        <taxon>Dikarya</taxon>
        <taxon>Basidiomycota</taxon>
        <taxon>Ustilaginomycotina</taxon>
        <taxon>Ustilaginomycetes</taxon>
        <taxon>Ustilaginales</taxon>
        <taxon>Ustilaginaceae</taxon>
        <taxon>Mycosarcoma</taxon>
    </lineage>
</organism>
<dbReference type="OrthoDB" id="3366178at2759"/>
<dbReference type="RefSeq" id="XP_011388544.1">
    <property type="nucleotide sequence ID" value="XM_011390242.1"/>
</dbReference>
<evidence type="ECO:0000256" key="1">
    <source>
        <dbReference type="SAM" id="MobiDB-lite"/>
    </source>
</evidence>
<accession>A0A0D1C886</accession>
<protein>
    <submittedName>
        <fullName evidence="2">Uncharacterized protein</fullName>
    </submittedName>
</protein>
<feature type="compositionally biased region" description="Polar residues" evidence="1">
    <location>
        <begin position="353"/>
        <end position="365"/>
    </location>
</feature>
<feature type="region of interest" description="Disordered" evidence="1">
    <location>
        <begin position="464"/>
        <end position="492"/>
    </location>
</feature>
<dbReference type="OMA" id="NGHHPHE"/>
<dbReference type="AlphaFoldDB" id="A0A0D1C886"/>
<dbReference type="GeneID" id="23563003"/>
<dbReference type="eggNOG" id="ENOG502SYS6">
    <property type="taxonomic scope" value="Eukaryota"/>
</dbReference>
<dbReference type="VEuPathDB" id="FungiDB:UMAG_02199"/>
<sequence>MSVASQPTSSQQDQHKSAAISDRSQAPAKQEPVFVSTLTAEETSSPEQTSSDSFRAPAIQSEFSKQPKLKSILDNPNDVLPCRASRSGSESGFKAALKATFLPPPTPGRQVKLKDGRTLGRSFQRTEPRSTDFEGGEVLDYDPRGKNASAGDGILPTVCLYPPSTSPVNSTSGSGYGSDKDSGLSTPSETDESADYSHSYTSETNSAMGSSTNTSSERGRPAISVPSRAREGSMASTTSSSSGAAIRFCPLPVSGRLKRANSITIGVAARSHLLQSQGSAAPLRPSYAPHHVHGSQSWYTNAGHNANAATHLRHADVVDVGEEIKKGASKAWKFIRGGGASTSDSSGGKAKQVSDSSNAIQTKAAQSAMFDQPKKAFPKEGAPVADPETGELKMADGSALGSSSEVPNGRISDSAKKLPAADSGPQSGDHTPRRAISPTAQLQSMSISEDPEAEEAAAALEAAHANNAAKQSRRPNGHHPHELCDGPQHNTFHLADEHDTAHLDSGAATPRSGIQRRLSTGAFLRGLSIRGIQEDRRRDLLGLDQDGEPQQSNSAELASDEKTSGEHNRHGIAVRTPAGKEEELGLEGYGHSRQSHS</sequence>
<dbReference type="InParanoid" id="A0A0D1C886"/>
<evidence type="ECO:0000313" key="2">
    <source>
        <dbReference type="EMBL" id="KIS69667.1"/>
    </source>
</evidence>
<evidence type="ECO:0000313" key="3">
    <source>
        <dbReference type="Proteomes" id="UP000000561"/>
    </source>
</evidence>
<feature type="region of interest" description="Disordered" evidence="1">
    <location>
        <begin position="1"/>
        <end position="149"/>
    </location>
</feature>
<name>A0A0D1C886_MYCMD</name>
<dbReference type="KEGG" id="uma:UMAG_02199"/>
<reference evidence="2 3" key="1">
    <citation type="journal article" date="2006" name="Nature">
        <title>Insights from the genome of the biotrophic fungal plant pathogen Ustilago maydis.</title>
        <authorList>
            <person name="Kamper J."/>
            <person name="Kahmann R."/>
            <person name="Bolker M."/>
            <person name="Ma L.J."/>
            <person name="Brefort T."/>
            <person name="Saville B.J."/>
            <person name="Banuett F."/>
            <person name="Kronstad J.W."/>
            <person name="Gold S.E."/>
            <person name="Muller O."/>
            <person name="Perlin M.H."/>
            <person name="Wosten H.A."/>
            <person name="de Vries R."/>
            <person name="Ruiz-Herrera J."/>
            <person name="Reynaga-Pena C.G."/>
            <person name="Snetselaar K."/>
            <person name="McCann M."/>
            <person name="Perez-Martin J."/>
            <person name="Feldbrugge M."/>
            <person name="Basse C.W."/>
            <person name="Steinberg G."/>
            <person name="Ibeas J.I."/>
            <person name="Holloman W."/>
            <person name="Guzman P."/>
            <person name="Farman M."/>
            <person name="Stajich J.E."/>
            <person name="Sentandreu R."/>
            <person name="Gonzalez-Prieto J.M."/>
            <person name="Kennell J.C."/>
            <person name="Molina L."/>
            <person name="Schirawski J."/>
            <person name="Mendoza-Mendoza A."/>
            <person name="Greilinger D."/>
            <person name="Munch K."/>
            <person name="Rossel N."/>
            <person name="Scherer M."/>
            <person name="Vranes M."/>
            <person name="Ladendorf O."/>
            <person name="Vincon V."/>
            <person name="Fuchs U."/>
            <person name="Sandrock B."/>
            <person name="Meng S."/>
            <person name="Ho E.C."/>
            <person name="Cahill M.J."/>
            <person name="Boyce K.J."/>
            <person name="Klose J."/>
            <person name="Klosterman S.J."/>
            <person name="Deelstra H.J."/>
            <person name="Ortiz-Castellanos L."/>
            <person name="Li W."/>
            <person name="Sanchez-Alonso P."/>
            <person name="Schreier P.H."/>
            <person name="Hauser-Hahn I."/>
            <person name="Vaupel M."/>
            <person name="Koopmann E."/>
            <person name="Friedrich G."/>
            <person name="Voss H."/>
            <person name="Schluter T."/>
            <person name="Margolis J."/>
            <person name="Platt D."/>
            <person name="Swimmer C."/>
            <person name="Gnirke A."/>
            <person name="Chen F."/>
            <person name="Vysotskaia V."/>
            <person name="Mannhaupt G."/>
            <person name="Guldener U."/>
            <person name="Munsterkotter M."/>
            <person name="Haase D."/>
            <person name="Oesterheld M."/>
            <person name="Mewes H.W."/>
            <person name="Mauceli E.W."/>
            <person name="DeCaprio D."/>
            <person name="Wade C.M."/>
            <person name="Butler J."/>
            <person name="Young S."/>
            <person name="Jaffe D.B."/>
            <person name="Calvo S."/>
            <person name="Nusbaum C."/>
            <person name="Galagan J."/>
            <person name="Birren B.W."/>
        </authorList>
    </citation>
    <scope>NUCLEOTIDE SEQUENCE [LARGE SCALE GENOMIC DNA]</scope>
    <source>
        <strain evidence="3">DSM 14603 / FGSC 9021 / UM521</strain>
    </source>
</reference>
<feature type="compositionally biased region" description="Polar residues" evidence="1">
    <location>
        <begin position="196"/>
        <end position="216"/>
    </location>
</feature>
<proteinExistence type="predicted"/>
<keyword evidence="3" id="KW-1185">Reference proteome</keyword>
<gene>
    <name evidence="2" type="ORF">UMAG_02199</name>
</gene>
<feature type="region of interest" description="Disordered" evidence="1">
    <location>
        <begin position="337"/>
        <end position="434"/>
    </location>
</feature>
<feature type="compositionally biased region" description="Polar residues" evidence="1">
    <location>
        <begin position="36"/>
        <end position="53"/>
    </location>
</feature>
<feature type="region of interest" description="Disordered" evidence="1">
    <location>
        <begin position="165"/>
        <end position="241"/>
    </location>
</feature>
<dbReference type="EMBL" id="CM003144">
    <property type="protein sequence ID" value="KIS69667.1"/>
    <property type="molecule type" value="Genomic_DNA"/>
</dbReference>
<dbReference type="Proteomes" id="UP000000561">
    <property type="component" value="Chromosome 5"/>
</dbReference>
<feature type="compositionally biased region" description="Basic and acidic residues" evidence="1">
    <location>
        <begin position="112"/>
        <end position="132"/>
    </location>
</feature>
<feature type="compositionally biased region" description="Polar residues" evidence="1">
    <location>
        <begin position="1"/>
        <end position="12"/>
    </location>
</feature>
<feature type="compositionally biased region" description="Low complexity" evidence="1">
    <location>
        <begin position="232"/>
        <end position="241"/>
    </location>
</feature>